<dbReference type="GO" id="GO:0005886">
    <property type="term" value="C:plasma membrane"/>
    <property type="evidence" value="ECO:0007669"/>
    <property type="project" value="UniProtKB-SubCell"/>
</dbReference>
<evidence type="ECO:0000313" key="9">
    <source>
        <dbReference type="Proteomes" id="UP000256269"/>
    </source>
</evidence>
<dbReference type="InterPro" id="IPR011701">
    <property type="entry name" value="MFS"/>
</dbReference>
<evidence type="ECO:0000313" key="8">
    <source>
        <dbReference type="EMBL" id="REH32572.1"/>
    </source>
</evidence>
<dbReference type="SUPFAM" id="SSF103473">
    <property type="entry name" value="MFS general substrate transporter"/>
    <property type="match status" value="2"/>
</dbReference>
<feature type="transmembrane region" description="Helical" evidence="6">
    <location>
        <begin position="77"/>
        <end position="96"/>
    </location>
</feature>
<comment type="subcellular location">
    <subcellularLocation>
        <location evidence="1">Cell membrane</location>
        <topology evidence="1">Multi-pass membrane protein</topology>
    </subcellularLocation>
</comment>
<comment type="caution">
    <text evidence="8">The sequence shown here is derived from an EMBL/GenBank/DDBJ whole genome shotgun (WGS) entry which is preliminary data.</text>
</comment>
<keyword evidence="9" id="KW-1185">Reference proteome</keyword>
<feature type="transmembrane region" description="Helical" evidence="6">
    <location>
        <begin position="332"/>
        <end position="353"/>
    </location>
</feature>
<feature type="transmembrane region" description="Helical" evidence="6">
    <location>
        <begin position="45"/>
        <end position="65"/>
    </location>
</feature>
<dbReference type="EMBL" id="QUNO01000021">
    <property type="protein sequence ID" value="REH32572.1"/>
    <property type="molecule type" value="Genomic_DNA"/>
</dbReference>
<name>A0A3E0GXJ9_9PSEU</name>
<proteinExistence type="predicted"/>
<dbReference type="CDD" id="cd17321">
    <property type="entry name" value="MFS_MMR_MDR_like"/>
    <property type="match status" value="1"/>
</dbReference>
<evidence type="ECO:0000259" key="7">
    <source>
        <dbReference type="PROSITE" id="PS50850"/>
    </source>
</evidence>
<feature type="transmembrane region" description="Helical" evidence="6">
    <location>
        <begin position="227"/>
        <end position="248"/>
    </location>
</feature>
<dbReference type="GO" id="GO:0022857">
    <property type="term" value="F:transmembrane transporter activity"/>
    <property type="evidence" value="ECO:0007669"/>
    <property type="project" value="InterPro"/>
</dbReference>
<gene>
    <name evidence="8" type="ORF">BCF44_121121</name>
</gene>
<feature type="domain" description="Major facilitator superfamily (MFS) profile" evidence="7">
    <location>
        <begin position="11"/>
        <end position="467"/>
    </location>
</feature>
<dbReference type="PROSITE" id="PS50850">
    <property type="entry name" value="MFS"/>
    <property type="match status" value="1"/>
</dbReference>
<feature type="transmembrane region" description="Helical" evidence="6">
    <location>
        <begin position="9"/>
        <end position="33"/>
    </location>
</feature>
<feature type="transmembrane region" description="Helical" evidence="6">
    <location>
        <begin position="302"/>
        <end position="325"/>
    </location>
</feature>
<organism evidence="8 9">
    <name type="scientific">Kutzneria buriramensis</name>
    <dbReference type="NCBI Taxonomy" id="1045776"/>
    <lineage>
        <taxon>Bacteria</taxon>
        <taxon>Bacillati</taxon>
        <taxon>Actinomycetota</taxon>
        <taxon>Actinomycetes</taxon>
        <taxon>Pseudonocardiales</taxon>
        <taxon>Pseudonocardiaceae</taxon>
        <taxon>Kutzneria</taxon>
    </lineage>
</organism>
<sequence>MSELEPRRWWILPVLLSATFMYGFDGNAVNVAIPSLQQDLHAGQVALELVVGGYAFSYAMGLVTGGRLGDLLGHRRMFLTGMAGFTVASVLCGLSQNSAELVGARFIQGLTAAVMVPQVLALITSIFPATERPKALSWFGVVMGLCGIAGQVLGGLLLTVQLFDLGWRVIFFVNLPIGIVVFALAWQLLPRVASQRKPGLDPVGVVGISGAIALALVPLVIGREEGWPAWTFVSLGASVVVMAAALLWERRLANSGGQPLLDLALFRIRSFNTGLAINIAFMAFFASSMFTLSLLLQTGLGLTALQAGLTFVPLAVLAMATSLLGRPLVAKYGLRTLTFGSLINVVGVLLLVLELHTLGGAVGPLWMILPLAVMGFGQGLVLPSLIGATLSGIRPEQAGVAAGALTTTQQFAGAAGLAAIGVLYFATLGSRTGAASYASATEIALWVDLGVVVVMTVLTLLLPKGRPAAPAPAPAAKAEEPAAAANN</sequence>
<dbReference type="Gene3D" id="1.20.1250.20">
    <property type="entry name" value="MFS general substrate transporter like domains"/>
    <property type="match status" value="1"/>
</dbReference>
<evidence type="ECO:0000256" key="5">
    <source>
        <dbReference type="SAM" id="MobiDB-lite"/>
    </source>
</evidence>
<feature type="region of interest" description="Disordered" evidence="5">
    <location>
        <begin position="466"/>
        <end position="487"/>
    </location>
</feature>
<evidence type="ECO:0000256" key="1">
    <source>
        <dbReference type="ARBA" id="ARBA00004651"/>
    </source>
</evidence>
<keyword evidence="4 6" id="KW-0472">Membrane</keyword>
<feature type="transmembrane region" description="Helical" evidence="6">
    <location>
        <begin position="135"/>
        <end position="163"/>
    </location>
</feature>
<feature type="transmembrane region" description="Helical" evidence="6">
    <location>
        <begin position="411"/>
        <end position="431"/>
    </location>
</feature>
<dbReference type="Pfam" id="PF07690">
    <property type="entry name" value="MFS_1"/>
    <property type="match status" value="1"/>
</dbReference>
<reference evidence="8 9" key="1">
    <citation type="submission" date="2018-08" db="EMBL/GenBank/DDBJ databases">
        <title>Genomic Encyclopedia of Archaeal and Bacterial Type Strains, Phase II (KMG-II): from individual species to whole genera.</title>
        <authorList>
            <person name="Goeker M."/>
        </authorList>
    </citation>
    <scope>NUCLEOTIDE SEQUENCE [LARGE SCALE GENOMIC DNA]</scope>
    <source>
        <strain evidence="8 9">DSM 45791</strain>
    </source>
</reference>
<accession>A0A3E0GXJ9</accession>
<keyword evidence="2 6" id="KW-0812">Transmembrane</keyword>
<evidence type="ECO:0000256" key="4">
    <source>
        <dbReference type="ARBA" id="ARBA00023136"/>
    </source>
</evidence>
<feature type="transmembrane region" description="Helical" evidence="6">
    <location>
        <begin position="275"/>
        <end position="296"/>
    </location>
</feature>
<evidence type="ECO:0000256" key="6">
    <source>
        <dbReference type="SAM" id="Phobius"/>
    </source>
</evidence>
<evidence type="ECO:0000256" key="3">
    <source>
        <dbReference type="ARBA" id="ARBA00022989"/>
    </source>
</evidence>
<keyword evidence="3 6" id="KW-1133">Transmembrane helix</keyword>
<dbReference type="PANTHER" id="PTHR42718:SF39">
    <property type="entry name" value="ACTINORHODIN TRANSPORTER-RELATED"/>
    <property type="match status" value="1"/>
</dbReference>
<protein>
    <submittedName>
        <fullName evidence="8">EmrB/QacA subfamily drug resistance transporter</fullName>
    </submittedName>
</protein>
<dbReference type="Gene3D" id="1.20.1720.10">
    <property type="entry name" value="Multidrug resistance protein D"/>
    <property type="match status" value="1"/>
</dbReference>
<dbReference type="AlphaFoldDB" id="A0A3E0GXJ9"/>
<feature type="transmembrane region" description="Helical" evidence="6">
    <location>
        <begin position="201"/>
        <end position="221"/>
    </location>
</feature>
<dbReference type="PANTHER" id="PTHR42718">
    <property type="entry name" value="MAJOR FACILITATOR SUPERFAMILY MULTIDRUG TRANSPORTER MFSC"/>
    <property type="match status" value="1"/>
</dbReference>
<feature type="transmembrane region" description="Helical" evidence="6">
    <location>
        <begin position="102"/>
        <end position="123"/>
    </location>
</feature>
<dbReference type="InterPro" id="IPR020846">
    <property type="entry name" value="MFS_dom"/>
</dbReference>
<dbReference type="RefSeq" id="WP_170218087.1">
    <property type="nucleotide sequence ID" value="NZ_CP144375.1"/>
</dbReference>
<feature type="transmembrane region" description="Helical" evidence="6">
    <location>
        <begin position="443"/>
        <end position="462"/>
    </location>
</feature>
<dbReference type="InterPro" id="IPR036259">
    <property type="entry name" value="MFS_trans_sf"/>
</dbReference>
<feature type="transmembrane region" description="Helical" evidence="6">
    <location>
        <begin position="169"/>
        <end position="189"/>
    </location>
</feature>
<evidence type="ECO:0000256" key="2">
    <source>
        <dbReference type="ARBA" id="ARBA00022692"/>
    </source>
</evidence>
<feature type="transmembrane region" description="Helical" evidence="6">
    <location>
        <begin position="365"/>
        <end position="390"/>
    </location>
</feature>
<dbReference type="Proteomes" id="UP000256269">
    <property type="component" value="Unassembled WGS sequence"/>
</dbReference>